<organism evidence="1 2">
    <name type="scientific">Mesorhizobium prunaredense</name>
    <dbReference type="NCBI Taxonomy" id="1631249"/>
    <lineage>
        <taxon>Bacteria</taxon>
        <taxon>Pseudomonadati</taxon>
        <taxon>Pseudomonadota</taxon>
        <taxon>Alphaproteobacteria</taxon>
        <taxon>Hyphomicrobiales</taxon>
        <taxon>Phyllobacteriaceae</taxon>
        <taxon>Mesorhizobium</taxon>
    </lineage>
</organism>
<dbReference type="STRING" id="1631249.BQ8794_70097"/>
<proteinExistence type="predicted"/>
<keyword evidence="2" id="KW-1185">Reference proteome</keyword>
<dbReference type="Proteomes" id="UP000188388">
    <property type="component" value="Unassembled WGS sequence"/>
</dbReference>
<accession>A0A1R3VL70</accession>
<evidence type="ECO:0000313" key="2">
    <source>
        <dbReference type="Proteomes" id="UP000188388"/>
    </source>
</evidence>
<name>A0A1R3VL70_9HYPH</name>
<sequence length="85" mass="9438">MLNALLSPMKAGACSRMSRFPVAARLASTSRGMLWRTKPGLLKCPFSARTRDQVKALERDGDSNANYPALPDFFNTIHLLQPFRG</sequence>
<gene>
    <name evidence="1" type="ORF">BQ8794_70097</name>
</gene>
<protein>
    <submittedName>
        <fullName evidence="1">Uncharacterized protein</fullName>
    </submittedName>
</protein>
<reference evidence="2" key="1">
    <citation type="submission" date="2017-01" db="EMBL/GenBank/DDBJ databases">
        <authorList>
            <person name="Brunel B."/>
        </authorList>
    </citation>
    <scope>NUCLEOTIDE SEQUENCE [LARGE SCALE GENOMIC DNA]</scope>
</reference>
<dbReference type="EMBL" id="FTPD01000067">
    <property type="protein sequence ID" value="SIT59167.1"/>
    <property type="molecule type" value="Genomic_DNA"/>
</dbReference>
<dbReference type="AlphaFoldDB" id="A0A1R3VL70"/>
<evidence type="ECO:0000313" key="1">
    <source>
        <dbReference type="EMBL" id="SIT59167.1"/>
    </source>
</evidence>